<dbReference type="Pfam" id="PF00626">
    <property type="entry name" value="Gelsolin"/>
    <property type="match status" value="3"/>
</dbReference>
<protein>
    <submittedName>
        <fullName evidence="4 5">Macrophage-capping protein</fullName>
    </submittedName>
</protein>
<dbReference type="GO" id="GO:0001726">
    <property type="term" value="C:ruffle"/>
    <property type="evidence" value="ECO:0007669"/>
    <property type="project" value="UniProtKB-SubCell"/>
</dbReference>
<evidence type="ECO:0000256" key="1">
    <source>
        <dbReference type="ARBA" id="ARBA00023203"/>
    </source>
</evidence>
<dbReference type="InterPro" id="IPR007122">
    <property type="entry name" value="Villin/Gelsolin"/>
</dbReference>
<dbReference type="GO" id="GO:0051016">
    <property type="term" value="P:barbed-end actin filament capping"/>
    <property type="evidence" value="ECO:0007669"/>
    <property type="project" value="TreeGrafter"/>
</dbReference>
<dbReference type="GO" id="GO:0042470">
    <property type="term" value="C:melanosome"/>
    <property type="evidence" value="ECO:0007669"/>
    <property type="project" value="UniProtKB-SubCell"/>
</dbReference>
<dbReference type="GO" id="GO:0030027">
    <property type="term" value="C:lamellipodium"/>
    <property type="evidence" value="ECO:0007669"/>
    <property type="project" value="UniProtKB-SubCell"/>
</dbReference>
<feature type="domain" description="Gelsolin-like" evidence="2">
    <location>
        <begin position="38"/>
        <end position="107"/>
    </location>
</feature>
<sequence length="349" mass="39281">MYTAAPKSGSPFDDSVKALGLHIWRVEKMKPVCVPAEMHGMFYTGDSYLILHNGPEEHSNVHIWIGQNSSRDEQGACALLSTHLNSFLKERPIQYREVQGNESDVFMGYFPHGIKYKEGGVESAFNKTQANQQPSPIRKLYQVKGKKNIRATEKELSWSSFNTGDCFILDLGENIFTWYGVKSNILERNKARDLAIAIRDSERKGKAKVEIVADGEEPAEMTAVLGPKPVLKQGRPEEDVVADQKNAVSAVLYKVSDMTGKMSLTKVSEASPFHQNQLITDDCFILDNGQSGKIYIWKGLKANEQEQQAALKVAEDFISQMKYPLNTQVEILPQGRESPLFKQFFVNWK</sequence>
<feature type="domain" description="Gelsolin-like" evidence="2">
    <location>
        <begin position="148"/>
        <end position="221"/>
    </location>
</feature>
<dbReference type="GO" id="GO:0008154">
    <property type="term" value="P:actin polymerization or depolymerization"/>
    <property type="evidence" value="ECO:0007669"/>
    <property type="project" value="TreeGrafter"/>
</dbReference>
<dbReference type="KEGG" id="pvt:110084340"/>
<dbReference type="SUPFAM" id="SSF55753">
    <property type="entry name" value="Actin depolymerizing proteins"/>
    <property type="match status" value="3"/>
</dbReference>
<evidence type="ECO:0000313" key="6">
    <source>
        <dbReference type="RefSeq" id="XP_020659268.2"/>
    </source>
</evidence>
<dbReference type="OrthoDB" id="6375767at2759"/>
<dbReference type="InterPro" id="IPR007123">
    <property type="entry name" value="Gelsolin-like_dom"/>
</dbReference>
<evidence type="ECO:0000313" key="4">
    <source>
        <dbReference type="RefSeq" id="XP_020659266.2"/>
    </source>
</evidence>
<dbReference type="RefSeq" id="XP_020659267.2">
    <property type="nucleotide sequence ID" value="XM_020803608.2"/>
</dbReference>
<feature type="domain" description="Gelsolin-like" evidence="2">
    <location>
        <begin position="268"/>
        <end position="341"/>
    </location>
</feature>
<dbReference type="CDD" id="cd11292">
    <property type="entry name" value="gelsolin_S3_like"/>
    <property type="match status" value="1"/>
</dbReference>
<name>A0A6J0UEY8_9SAUR</name>
<dbReference type="GO" id="GO:0005546">
    <property type="term" value="F:phosphatidylinositol-4,5-bisphosphate binding"/>
    <property type="evidence" value="ECO:0007669"/>
    <property type="project" value="TreeGrafter"/>
</dbReference>
<evidence type="ECO:0000313" key="5">
    <source>
        <dbReference type="RefSeq" id="XP_020659267.2"/>
    </source>
</evidence>
<dbReference type="GO" id="GO:0015629">
    <property type="term" value="C:actin cytoskeleton"/>
    <property type="evidence" value="ECO:0007669"/>
    <property type="project" value="TreeGrafter"/>
</dbReference>
<keyword evidence="1" id="KW-0009">Actin-binding</keyword>
<gene>
    <name evidence="4 5 6" type="primary">CAPG</name>
</gene>
<evidence type="ECO:0000313" key="3">
    <source>
        <dbReference type="Proteomes" id="UP001652642"/>
    </source>
</evidence>
<dbReference type="GO" id="GO:0051015">
    <property type="term" value="F:actin filament binding"/>
    <property type="evidence" value="ECO:0007669"/>
    <property type="project" value="InterPro"/>
</dbReference>
<dbReference type="GeneID" id="110084340"/>
<dbReference type="PANTHER" id="PTHR11977:SF127">
    <property type="entry name" value="MACROPHAGE-CAPPING PROTEIN"/>
    <property type="match status" value="1"/>
</dbReference>
<dbReference type="PRINTS" id="PR00597">
    <property type="entry name" value="GELSOLIN"/>
</dbReference>
<reference evidence="4 5" key="1">
    <citation type="submission" date="2025-05" db="UniProtKB">
        <authorList>
            <consortium name="RefSeq"/>
        </authorList>
    </citation>
    <scope>IDENTIFICATION</scope>
</reference>
<dbReference type="Proteomes" id="UP001652642">
    <property type="component" value="Chromosome 8"/>
</dbReference>
<dbReference type="AlphaFoldDB" id="A0A6J0UEY8"/>
<dbReference type="GO" id="GO:0030031">
    <property type="term" value="P:cell projection assembly"/>
    <property type="evidence" value="ECO:0007669"/>
    <property type="project" value="TreeGrafter"/>
</dbReference>
<keyword evidence="3" id="KW-1185">Reference proteome</keyword>
<accession>A0A6J0UEY8</accession>
<dbReference type="Gene3D" id="3.40.20.10">
    <property type="entry name" value="Severin"/>
    <property type="match status" value="3"/>
</dbReference>
<dbReference type="CDD" id="cd11290">
    <property type="entry name" value="gelsolin_S1_like"/>
    <property type="match status" value="1"/>
</dbReference>
<dbReference type="GO" id="GO:0007417">
    <property type="term" value="P:central nervous system development"/>
    <property type="evidence" value="ECO:0007669"/>
    <property type="project" value="TreeGrafter"/>
</dbReference>
<dbReference type="SMART" id="SM00262">
    <property type="entry name" value="GEL"/>
    <property type="match status" value="3"/>
</dbReference>
<dbReference type="CTD" id="822"/>
<dbReference type="RefSeq" id="XP_020659268.2">
    <property type="nucleotide sequence ID" value="XM_020803609.2"/>
</dbReference>
<dbReference type="InterPro" id="IPR029006">
    <property type="entry name" value="ADF-H/Gelsolin-like_dom_sf"/>
</dbReference>
<dbReference type="GO" id="GO:0005634">
    <property type="term" value="C:nucleus"/>
    <property type="evidence" value="ECO:0007669"/>
    <property type="project" value="UniProtKB-SubCell"/>
</dbReference>
<dbReference type="GO" id="GO:0051014">
    <property type="term" value="P:actin filament severing"/>
    <property type="evidence" value="ECO:0007669"/>
    <property type="project" value="TreeGrafter"/>
</dbReference>
<proteinExistence type="predicted"/>
<evidence type="ECO:0000259" key="2">
    <source>
        <dbReference type="Pfam" id="PF00626"/>
    </source>
</evidence>
<dbReference type="CDD" id="cd11289">
    <property type="entry name" value="gelsolin_S2_like"/>
    <property type="match status" value="1"/>
</dbReference>
<dbReference type="RefSeq" id="XP_020659266.2">
    <property type="nucleotide sequence ID" value="XM_020803607.2"/>
</dbReference>
<organism evidence="3 4">
    <name type="scientific">Pogona vitticeps</name>
    <name type="common">central bearded dragon</name>
    <dbReference type="NCBI Taxonomy" id="103695"/>
    <lineage>
        <taxon>Eukaryota</taxon>
        <taxon>Metazoa</taxon>
        <taxon>Chordata</taxon>
        <taxon>Craniata</taxon>
        <taxon>Vertebrata</taxon>
        <taxon>Euteleostomi</taxon>
        <taxon>Lepidosauria</taxon>
        <taxon>Squamata</taxon>
        <taxon>Bifurcata</taxon>
        <taxon>Unidentata</taxon>
        <taxon>Episquamata</taxon>
        <taxon>Toxicofera</taxon>
        <taxon>Iguania</taxon>
        <taxon>Acrodonta</taxon>
        <taxon>Agamidae</taxon>
        <taxon>Amphibolurinae</taxon>
        <taxon>Pogona</taxon>
    </lineage>
</organism>
<dbReference type="PANTHER" id="PTHR11977">
    <property type="entry name" value="VILLIN"/>
    <property type="match status" value="1"/>
</dbReference>